<protein>
    <submittedName>
        <fullName evidence="1">Uncharacterized protein</fullName>
    </submittedName>
</protein>
<evidence type="ECO:0000313" key="1">
    <source>
        <dbReference type="EMBL" id="MFB9578263.1"/>
    </source>
</evidence>
<dbReference type="Proteomes" id="UP001589710">
    <property type="component" value="Unassembled WGS sequence"/>
</dbReference>
<accession>A0ABV5RK65</accession>
<dbReference type="EMBL" id="JBHMCG010000174">
    <property type="protein sequence ID" value="MFB9578263.1"/>
    <property type="molecule type" value="Genomic_DNA"/>
</dbReference>
<comment type="caution">
    <text evidence="1">The sequence shown here is derived from an EMBL/GenBank/DDBJ whole genome shotgun (WGS) entry which is preliminary data.</text>
</comment>
<dbReference type="RefSeq" id="WP_345516593.1">
    <property type="nucleotide sequence ID" value="NZ_BAAAXD010000038.1"/>
</dbReference>
<organism evidence="1 2">
    <name type="scientific">Streptomyces yanii</name>
    <dbReference type="NCBI Taxonomy" id="78510"/>
    <lineage>
        <taxon>Bacteria</taxon>
        <taxon>Bacillati</taxon>
        <taxon>Actinomycetota</taxon>
        <taxon>Actinomycetes</taxon>
        <taxon>Kitasatosporales</taxon>
        <taxon>Streptomycetaceae</taxon>
        <taxon>Streptomyces</taxon>
    </lineage>
</organism>
<proteinExistence type="predicted"/>
<evidence type="ECO:0000313" key="2">
    <source>
        <dbReference type="Proteomes" id="UP001589710"/>
    </source>
</evidence>
<reference evidence="1 2" key="1">
    <citation type="submission" date="2024-09" db="EMBL/GenBank/DDBJ databases">
        <authorList>
            <person name="Sun Q."/>
            <person name="Mori K."/>
        </authorList>
    </citation>
    <scope>NUCLEOTIDE SEQUENCE [LARGE SCALE GENOMIC DNA]</scope>
    <source>
        <strain evidence="1 2">JCM 3331</strain>
    </source>
</reference>
<gene>
    <name evidence="1" type="ORF">ACFFTL_39865</name>
</gene>
<name>A0ABV5RK65_9ACTN</name>
<sequence>MTTSTAPLTGKVVVVPGGTGNVWPLVAVQPRRHRREHGIAAVTAGLPQLDSGSGLGSRTEIGSSS</sequence>
<keyword evidence="2" id="KW-1185">Reference proteome</keyword>